<dbReference type="CDD" id="cd07023">
    <property type="entry name" value="S49_Sppa_N_C"/>
    <property type="match status" value="1"/>
</dbReference>
<dbReference type="Pfam" id="PF01343">
    <property type="entry name" value="Peptidase_S49"/>
    <property type="match status" value="2"/>
</dbReference>
<evidence type="ECO:0000256" key="4">
    <source>
        <dbReference type="ARBA" id="ARBA00022825"/>
    </source>
</evidence>
<gene>
    <name evidence="7" type="ORF">PPACK8108_LOCUS22610</name>
</gene>
<organism evidence="7 8">
    <name type="scientific">Phakopsora pachyrhizi</name>
    <name type="common">Asian soybean rust disease fungus</name>
    <dbReference type="NCBI Taxonomy" id="170000"/>
    <lineage>
        <taxon>Eukaryota</taxon>
        <taxon>Fungi</taxon>
        <taxon>Dikarya</taxon>
        <taxon>Basidiomycota</taxon>
        <taxon>Pucciniomycotina</taxon>
        <taxon>Pucciniomycetes</taxon>
        <taxon>Pucciniales</taxon>
        <taxon>Phakopsoraceae</taxon>
        <taxon>Phakopsora</taxon>
    </lineage>
</organism>
<evidence type="ECO:0000259" key="6">
    <source>
        <dbReference type="Pfam" id="PF01343"/>
    </source>
</evidence>
<keyword evidence="4" id="KW-0720">Serine protease</keyword>
<feature type="domain" description="Peptidase S49" evidence="6">
    <location>
        <begin position="460"/>
        <end position="581"/>
    </location>
</feature>
<comment type="similarity">
    <text evidence="1">Belongs to the peptidase S49 family.</text>
</comment>
<feature type="region of interest" description="Disordered" evidence="5">
    <location>
        <begin position="622"/>
        <end position="642"/>
    </location>
</feature>
<dbReference type="InterPro" id="IPR002142">
    <property type="entry name" value="Peptidase_S49"/>
</dbReference>
<dbReference type="GO" id="GO:0006508">
    <property type="term" value="P:proteolysis"/>
    <property type="evidence" value="ECO:0007669"/>
    <property type="project" value="UniProtKB-KW"/>
</dbReference>
<feature type="domain" description="Peptidase S49" evidence="6">
    <location>
        <begin position="192"/>
        <end position="338"/>
    </location>
</feature>
<keyword evidence="8" id="KW-1185">Reference proteome</keyword>
<protein>
    <recommendedName>
        <fullName evidence="6">Peptidase S49 domain-containing protein</fullName>
    </recommendedName>
</protein>
<evidence type="ECO:0000256" key="3">
    <source>
        <dbReference type="ARBA" id="ARBA00022801"/>
    </source>
</evidence>
<dbReference type="CDD" id="cd07018">
    <property type="entry name" value="S49_SppA_67K_type"/>
    <property type="match status" value="1"/>
</dbReference>
<accession>A0AAV0BL44</accession>
<dbReference type="EMBL" id="CALTRL010005907">
    <property type="protein sequence ID" value="CAH7687774.1"/>
    <property type="molecule type" value="Genomic_DNA"/>
</dbReference>
<sequence length="845" mass="93297">MEVQTPAKPEGIDATATKANTPVKDRLRTQWSRLSTSRVGKGVQFGYSWRRPIIFGFGVGVFIGRYYYLKYQAAKRDFVHPDTYLIWRLYDGAIVEYPSNQTNLSMLLGSSGEGSEPPRVMTLYDAIRTIKFIEADDRITGLVADMSSTNAPSVNNDIPLGLAQIEEIQEALGELKTVKERRLGPGKFKTAAFTETFRSQGEYAMASGFDEIYCQPSGELPLVGVNGTVTFYSKLLNWLGINVHAEARTDYKSMVAPYTQEQFTKLQAENHQELLNDINSNMLSMIALNRSRSPKYTELELSALTDRIKSYTKRGPISAKEAIELGLITGTCYKEELIPKLMFGDDPVVLNELDEVLEGREKLQALQETMAKRKKGFYHYSKIMSRQGGRKSNSSLLNVGVVYVLGTIGDVGEFGTGAIVKGLKEAAEDETIGAIILRVDSGGGGVVESDTIWGAVKDLREKGKVVIASFGNIAASGGYLISTHTDGIFASPSTITGSIGVASLRPSFTPSFFERIKITTQSFFTGSKALSLYHELDSDELARHRNHIDAVYQDFKDRVCDGRGISPKLVEQLAGGRVYTGIRIWDMVEEMESQFSDPGDGSGINFDDLWGKSLVNDAVQEDRSENPAIKVSTNEEDKIPDKNIALPQTEPSEESFHEVSSKPTLQPEEVTLNLSSSNGLLGRGIIDGIGGMRDAAIYGVETYLNRIITHTKLTKPEKTNAEIMSEILPGASYQTTDDGALIMEFDIQLKKFPVHKSFWQQLNEASQRGDSIEGSGMSLSNFVKQTFTKWMAKSIMCIIENEIHDLTGIQKSDLKEIKQLGMLRNSGKTGNSSIKAQMMTSNLNF</sequence>
<comment type="caution">
    <text evidence="7">The sequence shown here is derived from an EMBL/GenBank/DDBJ whole genome shotgun (WGS) entry which is preliminary data.</text>
</comment>
<dbReference type="SUPFAM" id="SSF52096">
    <property type="entry name" value="ClpP/crotonase"/>
    <property type="match status" value="2"/>
</dbReference>
<evidence type="ECO:0000256" key="2">
    <source>
        <dbReference type="ARBA" id="ARBA00022670"/>
    </source>
</evidence>
<dbReference type="InterPro" id="IPR047217">
    <property type="entry name" value="S49_SppA_67K_type_N"/>
</dbReference>
<dbReference type="InterPro" id="IPR047272">
    <property type="entry name" value="S49_SppA_C"/>
</dbReference>
<evidence type="ECO:0000313" key="8">
    <source>
        <dbReference type="Proteomes" id="UP001153365"/>
    </source>
</evidence>
<dbReference type="PANTHER" id="PTHR33209:SF1">
    <property type="entry name" value="PEPTIDASE S49 DOMAIN-CONTAINING PROTEIN"/>
    <property type="match status" value="1"/>
</dbReference>
<dbReference type="AlphaFoldDB" id="A0AAV0BL44"/>
<evidence type="ECO:0000256" key="1">
    <source>
        <dbReference type="ARBA" id="ARBA00008683"/>
    </source>
</evidence>
<name>A0AAV0BL44_PHAPC</name>
<dbReference type="Gene3D" id="3.90.226.10">
    <property type="entry name" value="2-enoyl-CoA Hydratase, Chain A, domain 1"/>
    <property type="match status" value="2"/>
</dbReference>
<dbReference type="PANTHER" id="PTHR33209">
    <property type="entry name" value="PROTEASE 4"/>
    <property type="match status" value="1"/>
</dbReference>
<evidence type="ECO:0000313" key="7">
    <source>
        <dbReference type="EMBL" id="CAH7687774.1"/>
    </source>
</evidence>
<keyword evidence="2" id="KW-0645">Protease</keyword>
<dbReference type="InterPro" id="IPR029045">
    <property type="entry name" value="ClpP/crotonase-like_dom_sf"/>
</dbReference>
<proteinExistence type="inferred from homology"/>
<keyword evidence="3" id="KW-0378">Hydrolase</keyword>
<evidence type="ECO:0000256" key="5">
    <source>
        <dbReference type="SAM" id="MobiDB-lite"/>
    </source>
</evidence>
<dbReference type="Proteomes" id="UP001153365">
    <property type="component" value="Unassembled WGS sequence"/>
</dbReference>
<dbReference type="GO" id="GO:0008236">
    <property type="term" value="F:serine-type peptidase activity"/>
    <property type="evidence" value="ECO:0007669"/>
    <property type="project" value="UniProtKB-KW"/>
</dbReference>
<reference evidence="7" key="1">
    <citation type="submission" date="2022-06" db="EMBL/GenBank/DDBJ databases">
        <authorList>
            <consortium name="SYNGENTA / RWTH Aachen University"/>
        </authorList>
    </citation>
    <scope>NUCLEOTIDE SEQUENCE</scope>
</reference>